<dbReference type="Gene3D" id="3.30.70.2940">
    <property type="match status" value="1"/>
</dbReference>
<accession>A0AA45WNV1</accession>
<evidence type="ECO:0000313" key="1">
    <source>
        <dbReference type="EMBL" id="SMP19253.1"/>
    </source>
</evidence>
<proteinExistence type="predicted"/>
<organism evidence="1 2">
    <name type="scientific">Venenivibrio stagnispumantis</name>
    <dbReference type="NCBI Taxonomy" id="407998"/>
    <lineage>
        <taxon>Bacteria</taxon>
        <taxon>Pseudomonadati</taxon>
        <taxon>Aquificota</taxon>
        <taxon>Aquificia</taxon>
        <taxon>Aquificales</taxon>
        <taxon>Hydrogenothermaceae</taxon>
        <taxon>Venenivibrio</taxon>
    </lineage>
</organism>
<dbReference type="Proteomes" id="UP001157947">
    <property type="component" value="Unassembled WGS sequence"/>
</dbReference>
<reference evidence="1" key="1">
    <citation type="submission" date="2017-05" db="EMBL/GenBank/DDBJ databases">
        <authorList>
            <person name="Varghese N."/>
            <person name="Submissions S."/>
        </authorList>
    </citation>
    <scope>NUCLEOTIDE SEQUENCE</scope>
    <source>
        <strain evidence="1">DSM 18763</strain>
    </source>
</reference>
<dbReference type="InterPro" id="IPR019117">
    <property type="entry name" value="CRISPR-assoc_protein_Cmr3"/>
</dbReference>
<evidence type="ECO:0000313" key="2">
    <source>
        <dbReference type="Proteomes" id="UP001157947"/>
    </source>
</evidence>
<dbReference type="RefSeq" id="WP_265134991.1">
    <property type="nucleotide sequence ID" value="NZ_FXTX01000019.1"/>
</dbReference>
<sequence length="335" mass="39159">MIKIMPIDVLIFGNGKPFNAGEDNFKSGNFFLNPVPILSALNKKTGKNLNISFISYIEENKFFFKTPADIKLYEKEIIIPRLNYTKEIFSNIYDLEYTLDYEIKEKLKNPQPYISEDGLKNYLKSEKLEEKDFKNLYETELRAGISLERKTRTTKEGYLYFQDFLRFYEDVNIAVETEDNIQLDYITVGGESKSAKIQNLDIDIKERFKDIKEEIKKSVKEDKFFKIVLLTPTNGIPYIEGAKLLIQQIESIISYSGWINLHNQNKSFPTRIFRLIPEGSVFYYKLEDENKLDEIFDRFWLKPSFLINEYPYFDVKNPAGFGLSIIGKVGGRKNG</sequence>
<protein>
    <submittedName>
        <fullName evidence="1">CRISPR-associated protein Cmr3</fullName>
    </submittedName>
</protein>
<comment type="caution">
    <text evidence="1">The sequence shown here is derived from an EMBL/GenBank/DDBJ whole genome shotgun (WGS) entry which is preliminary data.</text>
</comment>
<dbReference type="EMBL" id="FXTX01000019">
    <property type="protein sequence ID" value="SMP19253.1"/>
    <property type="molecule type" value="Genomic_DNA"/>
</dbReference>
<dbReference type="AlphaFoldDB" id="A0AA45WNV1"/>
<dbReference type="Pfam" id="PF09700">
    <property type="entry name" value="Cas_Cmr3"/>
    <property type="match status" value="1"/>
</dbReference>
<dbReference type="Gene3D" id="2.60.40.4350">
    <property type="match status" value="1"/>
</dbReference>
<name>A0AA45WNV1_9AQUI</name>
<gene>
    <name evidence="1" type="ORF">SAMN06264868_1196</name>
</gene>
<keyword evidence="2" id="KW-1185">Reference proteome</keyword>